<dbReference type="PANTHER" id="PTHR46175:SF4">
    <property type="entry name" value="BACTERIOOPSIN TRANSCRIPTIONAL ACTIVATOR"/>
    <property type="match status" value="1"/>
</dbReference>
<keyword evidence="3" id="KW-1185">Reference proteome</keyword>
<dbReference type="PANTHER" id="PTHR46175">
    <property type="entry name" value="BACTERIOOPSIN TRANSCRIPTIONAL ACTIVATOR"/>
    <property type="match status" value="1"/>
</dbReference>
<evidence type="ECO:0000313" key="3">
    <source>
        <dbReference type="Proteomes" id="UP000309561"/>
    </source>
</evidence>
<dbReference type="NCBIfam" id="TIGR00229">
    <property type="entry name" value="sensory_box"/>
    <property type="match status" value="1"/>
</dbReference>
<gene>
    <name evidence="2" type="ORF">FCU45_02245</name>
</gene>
<name>A0A4U2ZC00_9BACT</name>
<evidence type="ECO:0000313" key="2">
    <source>
        <dbReference type="EMBL" id="TKI71222.1"/>
    </source>
</evidence>
<dbReference type="Pfam" id="PF08447">
    <property type="entry name" value="PAS_3"/>
    <property type="match status" value="1"/>
</dbReference>
<dbReference type="SMART" id="SM00091">
    <property type="entry name" value="PAS"/>
    <property type="match status" value="1"/>
</dbReference>
<dbReference type="Proteomes" id="UP000309561">
    <property type="component" value="Unassembled WGS sequence"/>
</dbReference>
<dbReference type="AlphaFoldDB" id="A0A4U2ZC00"/>
<dbReference type="PROSITE" id="PS50112">
    <property type="entry name" value="PAS"/>
    <property type="match status" value="1"/>
</dbReference>
<dbReference type="Gene3D" id="3.30.450.20">
    <property type="entry name" value="PAS domain"/>
    <property type="match status" value="1"/>
</dbReference>
<dbReference type="EMBL" id="SZPX01000001">
    <property type="protein sequence ID" value="TKI71222.1"/>
    <property type="molecule type" value="Genomic_DNA"/>
</dbReference>
<reference evidence="2 3" key="1">
    <citation type="submission" date="2019-04" db="EMBL/GenBank/DDBJ databases">
        <title>Sulfurimonas crateris sp. nov. a facultative anaerobic sulfur-oxidizing chemolithautotrophic bacterium isolated from a terrestrial mud vulcano.</title>
        <authorList>
            <person name="Ratnikova N.M."/>
            <person name="Slobodkin A.I."/>
            <person name="Merkel A.Y."/>
            <person name="Novikov A."/>
            <person name="Bonch-Osmolovskaya E.A."/>
            <person name="Slobodkina G.B."/>
        </authorList>
    </citation>
    <scope>NUCLEOTIDE SEQUENCE [LARGE SCALE GENOMIC DNA]</scope>
    <source>
        <strain evidence="2 3">SN118</strain>
    </source>
</reference>
<dbReference type="RefSeq" id="WP_137011842.1">
    <property type="nucleotide sequence ID" value="NZ_SZPX01000001.1"/>
</dbReference>
<comment type="caution">
    <text evidence="2">The sequence shown here is derived from an EMBL/GenBank/DDBJ whole genome shotgun (WGS) entry which is preliminary data.</text>
</comment>
<dbReference type="SMART" id="SM00086">
    <property type="entry name" value="PAC"/>
    <property type="match status" value="1"/>
</dbReference>
<proteinExistence type="predicted"/>
<feature type="domain" description="PAS" evidence="1">
    <location>
        <begin position="23"/>
        <end position="74"/>
    </location>
</feature>
<dbReference type="InterPro" id="IPR013655">
    <property type="entry name" value="PAS_fold_3"/>
</dbReference>
<organism evidence="2 3">
    <name type="scientific">Sulfurimonas crateris</name>
    <dbReference type="NCBI Taxonomy" id="2574727"/>
    <lineage>
        <taxon>Bacteria</taxon>
        <taxon>Pseudomonadati</taxon>
        <taxon>Campylobacterota</taxon>
        <taxon>Epsilonproteobacteria</taxon>
        <taxon>Campylobacterales</taxon>
        <taxon>Sulfurimonadaceae</taxon>
        <taxon>Sulfurimonas</taxon>
    </lineage>
</organism>
<dbReference type="InterPro" id="IPR035965">
    <property type="entry name" value="PAS-like_dom_sf"/>
</dbReference>
<dbReference type="InterPro" id="IPR001610">
    <property type="entry name" value="PAC"/>
</dbReference>
<accession>A0A4U2ZC00</accession>
<evidence type="ECO:0000259" key="1">
    <source>
        <dbReference type="PROSITE" id="PS50112"/>
    </source>
</evidence>
<dbReference type="OrthoDB" id="9765776at2"/>
<sequence>MDKVIPKDEEYIFEGKVAISQTDLDGNITFVNRKFCEVSGYTVDELMGSNHDIIRHPDVEEATFEKMWKTLNSGQVYNGMLKNLRKDGCYYWVDMEIAPVFNKQEQITGFISVSKPSPRKNIQQKNSKTN</sequence>
<dbReference type="InterPro" id="IPR000014">
    <property type="entry name" value="PAS"/>
</dbReference>
<dbReference type="SUPFAM" id="SSF55785">
    <property type="entry name" value="PYP-like sensor domain (PAS domain)"/>
    <property type="match status" value="1"/>
</dbReference>
<protein>
    <submittedName>
        <fullName evidence="2">PAS domain S-box protein</fullName>
    </submittedName>
</protein>
<dbReference type="CDD" id="cd00130">
    <property type="entry name" value="PAS"/>
    <property type="match status" value="1"/>
</dbReference>